<dbReference type="Proteomes" id="UP000759246">
    <property type="component" value="Unassembled WGS sequence"/>
</dbReference>
<name>A0A929RNV0_9ACTO</name>
<dbReference type="AlphaFoldDB" id="A0A929RNV0"/>
<evidence type="ECO:0008006" key="3">
    <source>
        <dbReference type="Google" id="ProtNLM"/>
    </source>
</evidence>
<comment type="caution">
    <text evidence="1">The sequence shown here is derived from an EMBL/GenBank/DDBJ whole genome shotgun (WGS) entry which is preliminary data.</text>
</comment>
<evidence type="ECO:0000313" key="2">
    <source>
        <dbReference type="Proteomes" id="UP000759246"/>
    </source>
</evidence>
<protein>
    <recommendedName>
        <fullName evidence="3">Phage protein</fullName>
    </recommendedName>
</protein>
<evidence type="ECO:0000313" key="1">
    <source>
        <dbReference type="EMBL" id="MBF0965656.1"/>
    </source>
</evidence>
<reference evidence="1" key="1">
    <citation type="submission" date="2020-04" db="EMBL/GenBank/DDBJ databases">
        <title>Deep metagenomics examines the oral microbiome during advanced dental caries in children, revealing novel taxa and co-occurrences with host molecules.</title>
        <authorList>
            <person name="Baker J.L."/>
            <person name="Morton J.T."/>
            <person name="Dinis M."/>
            <person name="Alvarez R."/>
            <person name="Tran N.C."/>
            <person name="Knight R."/>
            <person name="Edlund A."/>
        </authorList>
    </citation>
    <scope>NUCLEOTIDE SEQUENCE</scope>
    <source>
        <strain evidence="1">JCVI_30_bin.13</strain>
    </source>
</reference>
<proteinExistence type="predicted"/>
<sequence length="89" mass="9878">MKNTLEDLNNHLFEAMERLNDDDLTDEELNKELKRADGMTKVAGQIIQNAELAYKTMVHRAEYGYHNADEAGAPAMLALKGGGKGVRSE</sequence>
<gene>
    <name evidence="1" type="ORF">HXK09_00515</name>
</gene>
<accession>A0A929RNV0</accession>
<organism evidence="1 2">
    <name type="scientific">Actinomyces bouchesdurhonensis</name>
    <dbReference type="NCBI Taxonomy" id="1852361"/>
    <lineage>
        <taxon>Bacteria</taxon>
        <taxon>Bacillati</taxon>
        <taxon>Actinomycetota</taxon>
        <taxon>Actinomycetes</taxon>
        <taxon>Actinomycetales</taxon>
        <taxon>Actinomycetaceae</taxon>
        <taxon>Actinomyces</taxon>
    </lineage>
</organism>
<dbReference type="EMBL" id="JABZGF010000003">
    <property type="protein sequence ID" value="MBF0965656.1"/>
    <property type="molecule type" value="Genomic_DNA"/>
</dbReference>